<feature type="domain" description="YjiS-like" evidence="1">
    <location>
        <begin position="35"/>
        <end position="64"/>
    </location>
</feature>
<protein>
    <submittedName>
        <fullName evidence="2">Uncharacterized protein YjiS (DUF1127 family)</fullName>
    </submittedName>
</protein>
<dbReference type="RefSeq" id="WP_266280447.1">
    <property type="nucleotide sequence ID" value="NZ_JAPKNF010000001.1"/>
</dbReference>
<sequence>MTTFETFTTETRRPTRNRIAAVVVHLAATAVARVRVWHNRRQVARLLGWDDHMLRDIGLTQGDVTSALAVRADEDASVQLSMLSLERRYAAKAQARERLAHGAELRAGGARYRVKR</sequence>
<evidence type="ECO:0000313" key="3">
    <source>
        <dbReference type="Proteomes" id="UP001223743"/>
    </source>
</evidence>
<name>A0ABU0M4C4_9HYPH</name>
<dbReference type="Pfam" id="PF06568">
    <property type="entry name" value="YjiS-like"/>
    <property type="match status" value="1"/>
</dbReference>
<dbReference type="EMBL" id="JAUSWJ010000001">
    <property type="protein sequence ID" value="MDQ0515809.1"/>
    <property type="molecule type" value="Genomic_DNA"/>
</dbReference>
<proteinExistence type="predicted"/>
<keyword evidence="3" id="KW-1185">Reference proteome</keyword>
<dbReference type="InterPro" id="IPR009506">
    <property type="entry name" value="YjiS-like"/>
</dbReference>
<organism evidence="2 3">
    <name type="scientific">Kaistia geumhonensis</name>
    <dbReference type="NCBI Taxonomy" id="410839"/>
    <lineage>
        <taxon>Bacteria</taxon>
        <taxon>Pseudomonadati</taxon>
        <taxon>Pseudomonadota</taxon>
        <taxon>Alphaproteobacteria</taxon>
        <taxon>Hyphomicrobiales</taxon>
        <taxon>Kaistiaceae</taxon>
        <taxon>Kaistia</taxon>
    </lineage>
</organism>
<accession>A0ABU0M4C4</accession>
<comment type="caution">
    <text evidence="2">The sequence shown here is derived from an EMBL/GenBank/DDBJ whole genome shotgun (WGS) entry which is preliminary data.</text>
</comment>
<gene>
    <name evidence="2" type="ORF">QO015_001422</name>
</gene>
<dbReference type="Proteomes" id="UP001223743">
    <property type="component" value="Unassembled WGS sequence"/>
</dbReference>
<evidence type="ECO:0000259" key="1">
    <source>
        <dbReference type="Pfam" id="PF06568"/>
    </source>
</evidence>
<evidence type="ECO:0000313" key="2">
    <source>
        <dbReference type="EMBL" id="MDQ0515809.1"/>
    </source>
</evidence>
<reference evidence="2 3" key="1">
    <citation type="submission" date="2023-07" db="EMBL/GenBank/DDBJ databases">
        <title>Genomic Encyclopedia of Type Strains, Phase IV (KMG-IV): sequencing the most valuable type-strain genomes for metagenomic binning, comparative biology and taxonomic classification.</title>
        <authorList>
            <person name="Goeker M."/>
        </authorList>
    </citation>
    <scope>NUCLEOTIDE SEQUENCE [LARGE SCALE GENOMIC DNA]</scope>
    <source>
        <strain evidence="2 3">B1-1</strain>
    </source>
</reference>